<name>A0A2W1FNQ7_9PLEO</name>
<dbReference type="Proteomes" id="UP000249757">
    <property type="component" value="Unassembled WGS sequence"/>
</dbReference>
<reference evidence="3" key="2">
    <citation type="submission" date="2021-05" db="EMBL/GenBank/DDBJ databases">
        <authorList>
            <person name="Moolhuijzen P.M."/>
            <person name="Moffat C.S."/>
        </authorList>
    </citation>
    <scope>NUCLEOTIDE SEQUENCE</scope>
    <source>
        <strain evidence="3">86-124</strain>
    </source>
</reference>
<keyword evidence="1" id="KW-0732">Signal</keyword>
<reference evidence="6" key="4">
    <citation type="journal article" date="2022" name="Microb. Genom.">
        <title>A global pangenome for the wheat fungal pathogen Pyrenophora tritici-repentis and prediction of effector protein structural homology.</title>
        <authorList>
            <person name="Moolhuijzen P.M."/>
            <person name="See P.T."/>
            <person name="Shi G."/>
            <person name="Powell H.R."/>
            <person name="Cockram J."/>
            <person name="Jorgensen L.N."/>
            <person name="Benslimane H."/>
            <person name="Strelkov S.E."/>
            <person name="Turner J."/>
            <person name="Liu Z."/>
            <person name="Moffat C.S."/>
        </authorList>
    </citation>
    <scope>NUCLEOTIDE SEQUENCE [LARGE SCALE GENOMIC DNA]</scope>
</reference>
<evidence type="ECO:0000313" key="2">
    <source>
        <dbReference type="EMBL" id="KAF7569997.1"/>
    </source>
</evidence>
<dbReference type="Proteomes" id="UP000245464">
    <property type="component" value="Chromosome 5"/>
</dbReference>
<sequence>MKGLAFAILTIGTAMVNACAHYGYCRCGNLDDTKTKDVCGKLQAEGSASLHTFEDGHSYCQYGDTTGFNNCAFKLACANGYDSDCWEKCPHC</sequence>
<proteinExistence type="predicted"/>
<gene>
    <name evidence="4" type="ORF">Ptr86124_010924</name>
    <name evidence="3" type="ORF">Ptr86124_012559</name>
    <name evidence="2" type="ORF">PtrM4_099990</name>
</gene>
<feature type="chain" id="PRO_5042701102" evidence="1">
    <location>
        <begin position="19"/>
        <end position="92"/>
    </location>
</feature>
<reference evidence="3" key="3">
    <citation type="journal article" date="2022" name="bioRxiv">
        <title>A global pangenome for the wheat fungal pathogen Pyrenophora tritici-repentis and prediction of effector protein structural homology.</title>
        <authorList>
            <person name="Moolhuijzen P."/>
            <person name="See P.T."/>
            <person name="Shi G."/>
            <person name="Powell H.R."/>
            <person name="Cockram J."/>
            <person name="Jorgensen L.N."/>
            <person name="Benslimane H."/>
            <person name="Strelkov S.E."/>
            <person name="Turner J."/>
            <person name="Liu Z."/>
            <person name="Moffat C.S."/>
        </authorList>
    </citation>
    <scope>NUCLEOTIDE SEQUENCE</scope>
    <source>
        <strain evidence="3">86-124</strain>
    </source>
</reference>
<keyword evidence="6" id="KW-1185">Reference proteome</keyword>
<evidence type="ECO:0000313" key="4">
    <source>
        <dbReference type="EMBL" id="KAI1509886.1"/>
    </source>
</evidence>
<evidence type="ECO:0000256" key="1">
    <source>
        <dbReference type="SAM" id="SignalP"/>
    </source>
</evidence>
<comment type="caution">
    <text evidence="2">The sequence shown here is derived from an EMBL/GenBank/DDBJ whole genome shotgun (WGS) entry which is preliminary data.</text>
</comment>
<evidence type="ECO:0000313" key="5">
    <source>
        <dbReference type="Proteomes" id="UP000245464"/>
    </source>
</evidence>
<protein>
    <submittedName>
        <fullName evidence="2">Uncharacterized protein</fullName>
    </submittedName>
</protein>
<evidence type="ECO:0000313" key="6">
    <source>
        <dbReference type="Proteomes" id="UP000249757"/>
    </source>
</evidence>
<accession>A0A2W1FNQ7</accession>
<reference evidence="2" key="1">
    <citation type="journal article" date="2018" name="BMC Genomics">
        <title>Comparative genomics of the wheat fungal pathogen Pyrenophora tritici-repentis reveals chromosomal variations and genome plasticity.</title>
        <authorList>
            <person name="Moolhuijzen P."/>
            <person name="See P.T."/>
            <person name="Hane J.K."/>
            <person name="Shi G."/>
            <person name="Liu Z."/>
            <person name="Oliver R.P."/>
            <person name="Moffat C.S."/>
        </authorList>
    </citation>
    <scope>NUCLEOTIDE SEQUENCE [LARGE SCALE GENOMIC DNA]</scope>
    <source>
        <strain evidence="2">M4</strain>
    </source>
</reference>
<evidence type="ECO:0000313" key="3">
    <source>
        <dbReference type="EMBL" id="KAI1508607.1"/>
    </source>
</evidence>
<dbReference type="EMBL" id="NRDI02000025">
    <property type="protein sequence ID" value="KAI1508607.1"/>
    <property type="molecule type" value="Genomic_DNA"/>
</dbReference>
<organism evidence="2 5">
    <name type="scientific">Pyrenophora tritici-repentis</name>
    <dbReference type="NCBI Taxonomy" id="45151"/>
    <lineage>
        <taxon>Eukaryota</taxon>
        <taxon>Fungi</taxon>
        <taxon>Dikarya</taxon>
        <taxon>Ascomycota</taxon>
        <taxon>Pezizomycotina</taxon>
        <taxon>Dothideomycetes</taxon>
        <taxon>Pleosporomycetidae</taxon>
        <taxon>Pleosporales</taxon>
        <taxon>Pleosporineae</taxon>
        <taxon>Pleosporaceae</taxon>
        <taxon>Pyrenophora</taxon>
    </lineage>
</organism>
<dbReference type="EMBL" id="NQIK02000005">
    <property type="protein sequence ID" value="KAF7569997.1"/>
    <property type="molecule type" value="Genomic_DNA"/>
</dbReference>
<feature type="signal peptide" evidence="1">
    <location>
        <begin position="1"/>
        <end position="18"/>
    </location>
</feature>
<dbReference type="OMA" id="KLACANG"/>
<dbReference type="AlphaFoldDB" id="A0A2W1FNQ7"/>
<dbReference type="EMBL" id="NRDI02000018">
    <property type="protein sequence ID" value="KAI1509886.1"/>
    <property type="molecule type" value="Genomic_DNA"/>
</dbReference>